<evidence type="ECO:0000256" key="1">
    <source>
        <dbReference type="SAM" id="SignalP"/>
    </source>
</evidence>
<proteinExistence type="predicted"/>
<feature type="chain" id="PRO_5015165598" evidence="1">
    <location>
        <begin position="24"/>
        <end position="228"/>
    </location>
</feature>
<organism evidence="2 3">
    <name type="scientific">Planoprotostelium fungivorum</name>
    <dbReference type="NCBI Taxonomy" id="1890364"/>
    <lineage>
        <taxon>Eukaryota</taxon>
        <taxon>Amoebozoa</taxon>
        <taxon>Evosea</taxon>
        <taxon>Variosea</taxon>
        <taxon>Cavosteliida</taxon>
        <taxon>Cavosteliaceae</taxon>
        <taxon>Planoprotostelium</taxon>
    </lineage>
</organism>
<dbReference type="Proteomes" id="UP000241769">
    <property type="component" value="Unassembled WGS sequence"/>
</dbReference>
<name>A0A2P6MX91_9EUKA</name>
<dbReference type="AlphaFoldDB" id="A0A2P6MX91"/>
<evidence type="ECO:0000313" key="2">
    <source>
        <dbReference type="EMBL" id="PRP76332.1"/>
    </source>
</evidence>
<dbReference type="EMBL" id="MDYQ01000335">
    <property type="protein sequence ID" value="PRP76332.1"/>
    <property type="molecule type" value="Genomic_DNA"/>
</dbReference>
<reference evidence="2 3" key="1">
    <citation type="journal article" date="2018" name="Genome Biol. Evol.">
        <title>Multiple Roots of Fruiting Body Formation in Amoebozoa.</title>
        <authorList>
            <person name="Hillmann F."/>
            <person name="Forbes G."/>
            <person name="Novohradska S."/>
            <person name="Ferling I."/>
            <person name="Riege K."/>
            <person name="Groth M."/>
            <person name="Westermann M."/>
            <person name="Marz M."/>
            <person name="Spaller T."/>
            <person name="Winckler T."/>
            <person name="Schaap P."/>
            <person name="Glockner G."/>
        </authorList>
    </citation>
    <scope>NUCLEOTIDE SEQUENCE [LARGE SCALE GENOMIC DNA]</scope>
    <source>
        <strain evidence="2 3">Jena</strain>
    </source>
</reference>
<gene>
    <name evidence="2" type="ORF">PROFUN_14455</name>
</gene>
<comment type="caution">
    <text evidence="2">The sequence shown here is derived from an EMBL/GenBank/DDBJ whole genome shotgun (WGS) entry which is preliminary data.</text>
</comment>
<dbReference type="InParanoid" id="A0A2P6MX91"/>
<feature type="signal peptide" evidence="1">
    <location>
        <begin position="1"/>
        <end position="23"/>
    </location>
</feature>
<evidence type="ECO:0000313" key="3">
    <source>
        <dbReference type="Proteomes" id="UP000241769"/>
    </source>
</evidence>
<keyword evidence="1" id="KW-0732">Signal</keyword>
<sequence>MSVLNHFTNRLLFTVLFLGPAGKYKYLDQRKYLQRDRASFTSRRCMLNSMTWNHLKHQDSWHVVYAGRLQCVLPLCDVEKEHLISYIQERHSAWTNNRSKKVLGKGEYILDVLKVRRDPNICDQPLIPAQLMFARSRSNWPTCTVTATIHLNGRDGTARRTRPPVFLEGNWVTNNQVSTSGTRIFSRRVPFILNLFVFVKSALGAKDQQQKSSVLSFGVVVWWSIYLH</sequence>
<protein>
    <submittedName>
        <fullName evidence="2">Uncharacterized protein</fullName>
    </submittedName>
</protein>
<keyword evidence="3" id="KW-1185">Reference proteome</keyword>
<accession>A0A2P6MX91</accession>